<reference evidence="4 5" key="1">
    <citation type="journal article" date="2013" name="Genome Announc.">
        <title>Genome Sequence of the Polycyclic Aromatic Hydrocarbon-Degrading Bacterium Strain Marinobacter nanhaiticus D15-8WT.</title>
        <authorList>
            <person name="Cui Z."/>
            <person name="Gao W."/>
            <person name="Li Q."/>
            <person name="Xu G."/>
            <person name="Zheng L."/>
        </authorList>
    </citation>
    <scope>NUCLEOTIDE SEQUENCE [LARGE SCALE GENOMIC DNA]</scope>
    <source>
        <strain evidence="4 5">D15-8W</strain>
    </source>
</reference>
<comment type="caution">
    <text evidence="4">The sequence shown here is derived from an EMBL/GenBank/DDBJ whole genome shotgun (WGS) entry which is preliminary data.</text>
</comment>
<organism evidence="4 5">
    <name type="scientific">Marinobacter nanhaiticus D15-8W</name>
    <dbReference type="NCBI Taxonomy" id="626887"/>
    <lineage>
        <taxon>Bacteria</taxon>
        <taxon>Pseudomonadati</taxon>
        <taxon>Pseudomonadota</taxon>
        <taxon>Gammaproteobacteria</taxon>
        <taxon>Pseudomonadales</taxon>
        <taxon>Marinobacteraceae</taxon>
        <taxon>Marinobacter</taxon>
    </lineage>
</organism>
<dbReference type="PANTHER" id="PTHR35303">
    <property type="entry name" value="OS02G0197800 PROTEIN"/>
    <property type="match status" value="1"/>
</dbReference>
<protein>
    <submittedName>
        <fullName evidence="4">DUF971 domain-containing protein</fullName>
    </submittedName>
</protein>
<evidence type="ECO:0000256" key="1">
    <source>
        <dbReference type="ARBA" id="ARBA00022723"/>
    </source>
</evidence>
<dbReference type="Proteomes" id="UP000013165">
    <property type="component" value="Unassembled WGS sequence"/>
</dbReference>
<proteinExistence type="predicted"/>
<evidence type="ECO:0000313" key="4">
    <source>
        <dbReference type="EMBL" id="ENO12595.1"/>
    </source>
</evidence>
<dbReference type="RefSeq" id="WP_004580825.1">
    <property type="nucleotide sequence ID" value="NZ_AP028878.1"/>
</dbReference>
<dbReference type="InterPro" id="IPR010376">
    <property type="entry name" value="GBBH-like_N"/>
</dbReference>
<dbReference type="STRING" id="626887.J057_14375"/>
<evidence type="ECO:0000259" key="3">
    <source>
        <dbReference type="Pfam" id="PF06155"/>
    </source>
</evidence>
<dbReference type="Pfam" id="PF06155">
    <property type="entry name" value="GBBH-like_N"/>
    <property type="match status" value="1"/>
</dbReference>
<sequence length="130" mass="14471">MSETSDIPSDIRIRRQSRVLHLTYASGDTLELPFELLRVYSPSAEVRGHGMGPGTLQTGKREVLVTGAEAVGNYALKLHFSDGHDSGLFTWSYLQDLGRNQEQYWQDYLARLEKEGGSRESGGQQLLSSP</sequence>
<feature type="domain" description="Gamma-butyrobetaine hydroxylase-like N-terminal" evidence="3">
    <location>
        <begin position="11"/>
        <end position="94"/>
    </location>
</feature>
<keyword evidence="5" id="KW-1185">Reference proteome</keyword>
<dbReference type="HOGENOM" id="CLU_117841_0_1_6"/>
<dbReference type="Gene3D" id="3.30.2020.30">
    <property type="match status" value="1"/>
</dbReference>
<dbReference type="AlphaFoldDB" id="N6VQW1"/>
<gene>
    <name evidence="4" type="ORF">J057_14375</name>
</gene>
<dbReference type="OrthoDB" id="9794178at2"/>
<dbReference type="eggNOG" id="COG3536">
    <property type="taxonomic scope" value="Bacteria"/>
</dbReference>
<keyword evidence="1" id="KW-0479">Metal-binding</keyword>
<dbReference type="InterPro" id="IPR038492">
    <property type="entry name" value="GBBH-like_N_sf"/>
</dbReference>
<dbReference type="GO" id="GO:0046872">
    <property type="term" value="F:metal ion binding"/>
    <property type="evidence" value="ECO:0007669"/>
    <property type="project" value="UniProtKB-KW"/>
</dbReference>
<dbReference type="PANTHER" id="PTHR35303:SF5">
    <property type="entry name" value="OS02G0197800 PROTEIN"/>
    <property type="match status" value="1"/>
</dbReference>
<evidence type="ECO:0000313" key="5">
    <source>
        <dbReference type="Proteomes" id="UP000013165"/>
    </source>
</evidence>
<evidence type="ECO:0000256" key="2">
    <source>
        <dbReference type="ARBA" id="ARBA00023004"/>
    </source>
</evidence>
<keyword evidence="2" id="KW-0408">Iron</keyword>
<dbReference type="PATRIC" id="fig|626887.3.peg.2869"/>
<name>N6VQW1_9GAMM</name>
<dbReference type="EMBL" id="APLQ01000014">
    <property type="protein sequence ID" value="ENO12595.1"/>
    <property type="molecule type" value="Genomic_DNA"/>
</dbReference>
<accession>N6VQW1</accession>